<organism evidence="1 2">
    <name type="scientific">Paludisphaera mucosa</name>
    <dbReference type="NCBI Taxonomy" id="3030827"/>
    <lineage>
        <taxon>Bacteria</taxon>
        <taxon>Pseudomonadati</taxon>
        <taxon>Planctomycetota</taxon>
        <taxon>Planctomycetia</taxon>
        <taxon>Isosphaerales</taxon>
        <taxon>Isosphaeraceae</taxon>
        <taxon>Paludisphaera</taxon>
    </lineage>
</organism>
<sequence length="81" mass="8444">MPVQLSVDRFEGPDSSIAVLATEDGASIDVPRAWLPADAAPGDVLTLALSRDVAATRKLAEETKKLQGELKATDPGGDITL</sequence>
<dbReference type="Pfam" id="PF11213">
    <property type="entry name" value="DUF3006"/>
    <property type="match status" value="1"/>
</dbReference>
<comment type="caution">
    <text evidence="1">The sequence shown here is derived from an EMBL/GenBank/DDBJ whole genome shotgun (WGS) entry which is preliminary data.</text>
</comment>
<dbReference type="InterPro" id="IPR021377">
    <property type="entry name" value="DUF3006"/>
</dbReference>
<protein>
    <submittedName>
        <fullName evidence="1">DUF3006 domain-containing protein</fullName>
    </submittedName>
</protein>
<evidence type="ECO:0000313" key="2">
    <source>
        <dbReference type="Proteomes" id="UP001216907"/>
    </source>
</evidence>
<dbReference type="Proteomes" id="UP001216907">
    <property type="component" value="Unassembled WGS sequence"/>
</dbReference>
<name>A0ABT6FGV5_9BACT</name>
<evidence type="ECO:0000313" key="1">
    <source>
        <dbReference type="EMBL" id="MDG3006754.1"/>
    </source>
</evidence>
<dbReference type="EMBL" id="JARRAG010000002">
    <property type="protein sequence ID" value="MDG3006754.1"/>
    <property type="molecule type" value="Genomic_DNA"/>
</dbReference>
<keyword evidence="2" id="KW-1185">Reference proteome</keyword>
<dbReference type="Gene3D" id="6.20.120.50">
    <property type="match status" value="1"/>
</dbReference>
<proteinExistence type="predicted"/>
<reference evidence="1 2" key="1">
    <citation type="submission" date="2023-03" db="EMBL/GenBank/DDBJ databases">
        <title>Paludisphaera mucosa sp. nov. a novel planctomycete from northern fen.</title>
        <authorList>
            <person name="Ivanova A."/>
        </authorList>
    </citation>
    <scope>NUCLEOTIDE SEQUENCE [LARGE SCALE GENOMIC DNA]</scope>
    <source>
        <strain evidence="1 2">Pla2</strain>
    </source>
</reference>
<accession>A0ABT6FGV5</accession>
<gene>
    <name evidence="1" type="ORF">PZE19_23540</name>
</gene>
<dbReference type="RefSeq" id="WP_277863047.1">
    <property type="nucleotide sequence ID" value="NZ_JARRAG010000002.1"/>
</dbReference>